<keyword evidence="4" id="KW-1185">Reference proteome</keyword>
<sequence>MKTALLGIAALLAGLVTTIGPSVPVATAARPHPARLDVSPGVYVGGQRLTWTGTLGRRGVRPLQLQFNMGSVVGGVWDTVEGFHAKSRADGSFSFHYQAPSMFGISYRVVGGGRATPAHTFSAKTQDLTIGVTGQALSTTGLPALVAAGEPYGITVDTTPDDLVRASDSADLPVFRGRHLTLQKRVGKAGRWRTVAHAKVRSDGSGRFTGLPGRAGTTVYRVRAEDYTVRGNRIGWTQSFPLYVLVGQHAQESYAVSHPPGRRASTAAARTTTTPRLGAQPQTASQAHAWYPSVFDFAWEYGQSLSSPPSRGTDLHGSWVDRSTGTGRVAKYNGGLDLESKRYSGPGPGDFGTTTATMTGNAMTSGRWETSLRIRNAFERGGNAYQVLAELVPAKASDYDCGAHNVTIASISPFSRQVHYGVRSGRTTWSGTARARYTPLANAYNVAVEVTGDHLTWFLNGAAVGSVVDRDAVPGVPMTLRLSLLGDGDEEMDQTSLISDWQRGFPASTGQATVSSKHLASKRVPAAC</sequence>
<evidence type="ECO:0008006" key="5">
    <source>
        <dbReference type="Google" id="ProtNLM"/>
    </source>
</evidence>
<reference evidence="3 4" key="1">
    <citation type="submission" date="2021-09" db="EMBL/GenBank/DDBJ databases">
        <title>Whole genome sequence of Nocardioides sp. GBK3QG-3.</title>
        <authorList>
            <person name="Tuo L."/>
        </authorList>
    </citation>
    <scope>NUCLEOTIDE SEQUENCE [LARGE SCALE GENOMIC DNA]</scope>
    <source>
        <strain evidence="3 4">GBK3QG-3</strain>
    </source>
</reference>
<comment type="caution">
    <text evidence="3">The sequence shown here is derived from an EMBL/GenBank/DDBJ whole genome shotgun (WGS) entry which is preliminary data.</text>
</comment>
<organism evidence="3 4">
    <name type="scientific">Nocardioides mangrovi</name>
    <dbReference type="NCBI Taxonomy" id="2874580"/>
    <lineage>
        <taxon>Bacteria</taxon>
        <taxon>Bacillati</taxon>
        <taxon>Actinomycetota</taxon>
        <taxon>Actinomycetes</taxon>
        <taxon>Propionibacteriales</taxon>
        <taxon>Nocardioidaceae</taxon>
        <taxon>Nocardioides</taxon>
    </lineage>
</organism>
<evidence type="ECO:0000256" key="1">
    <source>
        <dbReference type="SAM" id="MobiDB-lite"/>
    </source>
</evidence>
<evidence type="ECO:0000256" key="2">
    <source>
        <dbReference type="SAM" id="SignalP"/>
    </source>
</evidence>
<gene>
    <name evidence="3" type="ORF">K8U61_04760</name>
</gene>
<dbReference type="Proteomes" id="UP000780875">
    <property type="component" value="Unassembled WGS sequence"/>
</dbReference>
<feature type="region of interest" description="Disordered" evidence="1">
    <location>
        <begin position="341"/>
        <end position="360"/>
    </location>
</feature>
<proteinExistence type="predicted"/>
<feature type="chain" id="PRO_5047095309" description="GH16 domain-containing protein" evidence="2">
    <location>
        <begin position="29"/>
        <end position="528"/>
    </location>
</feature>
<dbReference type="RefSeq" id="WP_224121814.1">
    <property type="nucleotide sequence ID" value="NZ_JAIQZJ010000001.1"/>
</dbReference>
<keyword evidence="2" id="KW-0732">Signal</keyword>
<feature type="compositionally biased region" description="Low complexity" evidence="1">
    <location>
        <begin position="262"/>
        <end position="276"/>
    </location>
</feature>
<feature type="signal peptide" evidence="2">
    <location>
        <begin position="1"/>
        <end position="28"/>
    </location>
</feature>
<dbReference type="EMBL" id="JAIQZJ010000001">
    <property type="protein sequence ID" value="MBZ5737464.1"/>
    <property type="molecule type" value="Genomic_DNA"/>
</dbReference>
<accession>A0ABS7U905</accession>
<feature type="region of interest" description="Disordered" evidence="1">
    <location>
        <begin position="255"/>
        <end position="283"/>
    </location>
</feature>
<evidence type="ECO:0000313" key="3">
    <source>
        <dbReference type="EMBL" id="MBZ5737464.1"/>
    </source>
</evidence>
<name>A0ABS7U905_9ACTN</name>
<evidence type="ECO:0000313" key="4">
    <source>
        <dbReference type="Proteomes" id="UP000780875"/>
    </source>
</evidence>
<protein>
    <recommendedName>
        <fullName evidence="5">GH16 domain-containing protein</fullName>
    </recommendedName>
</protein>